<feature type="domain" description="RING-type" evidence="6">
    <location>
        <begin position="12"/>
        <end position="52"/>
    </location>
</feature>
<sequence>MASKFSEEDLSCPVCCEIFKDPVLLRCSHSVCKVCLQQFWEAKGSRECPVCRRKSSLSDPPLNLALKNLCETFLQERSQSSSSGFETVCSLHSDKLKLFCLDDQQPVCVVCRDSKKHTDHKFCPIDEAATDCKEELKTALKPLQETLKIFKDCKLNWSQTAEHIKIQAQHTERQIKEQFEKLHQFLRDEEAVRIAALREEEEQKSQMMKEKIEKLSRDISSLSDTIRAIEEEMRAEDILFLQNYKATVKRAQCTLQRPEEISGALIHVAQHLTNLKFRVWEKMQDTVQYTPVTLDPNTAHPKLIVSDDLTSVRCNVEKQKLPDNPERFDKCLCILGSEGFNSGTHCWDVEVGDCTVCKVLDDEKPNGFRKETVTKSSCDGSNATEELKTALKPLQETLKIFKDCKLNWSQTAEHIKIQAQHTERQIKEQFEKLHQFLRDEEALRIAALREEEEQKSQMMKEKIEKLSRDISSLSDTIRAIEEEMRAEDVLFLQNYKATVKRAQCTLQHPEELSGALIHVAQHLTNLKFRVWEKMQDTVQYIPVILDLNTAHPGLIVSDDLTSVIHNSYFGEMKLPRNPERFDKNKCILGSEGFNSGTHCWDVEVGDCIHWYVGVMTESAQRKGDVFSRGGIWYVNCYDGVYKVGYTPKIFGFLSVEEKLQRIRVKLDWDRGKLSFSDPLTNTHIHTFTHTFTDKLLPFLFIVDTYSPLKILPLQCSVRMNQIS</sequence>
<dbReference type="Pfam" id="PF13765">
    <property type="entry name" value="PRY"/>
    <property type="match status" value="2"/>
</dbReference>
<dbReference type="SUPFAM" id="SSF57845">
    <property type="entry name" value="B-box zinc-binding domain"/>
    <property type="match status" value="1"/>
</dbReference>
<dbReference type="AlphaFoldDB" id="A0AAE0R4K4"/>
<evidence type="ECO:0000259" key="8">
    <source>
        <dbReference type="PROSITE" id="PS50188"/>
    </source>
</evidence>
<keyword evidence="5" id="KW-0175">Coiled coil</keyword>
<feature type="domain" description="B30.2/SPRY" evidence="8">
    <location>
        <begin position="272"/>
        <end position="465"/>
    </location>
</feature>
<dbReference type="PRINTS" id="PR01407">
    <property type="entry name" value="BUTYPHLNCDUF"/>
</dbReference>
<dbReference type="InterPro" id="IPR000315">
    <property type="entry name" value="Znf_B-box"/>
</dbReference>
<dbReference type="InterPro" id="IPR003879">
    <property type="entry name" value="Butyrophylin_SPRY"/>
</dbReference>
<dbReference type="InterPro" id="IPR013320">
    <property type="entry name" value="ConA-like_dom_sf"/>
</dbReference>
<proteinExistence type="predicted"/>
<evidence type="ECO:0000256" key="1">
    <source>
        <dbReference type="ARBA" id="ARBA00022723"/>
    </source>
</evidence>
<feature type="coiled-coil region" evidence="5">
    <location>
        <begin position="194"/>
        <end position="232"/>
    </location>
</feature>
<dbReference type="PROSITE" id="PS50089">
    <property type="entry name" value="ZF_RING_2"/>
    <property type="match status" value="1"/>
</dbReference>
<dbReference type="Pfam" id="PF13445">
    <property type="entry name" value="zf-RING_UBOX"/>
    <property type="match status" value="1"/>
</dbReference>
<dbReference type="PROSITE" id="PS50119">
    <property type="entry name" value="ZF_BBOX"/>
    <property type="match status" value="1"/>
</dbReference>
<dbReference type="GO" id="GO:0008270">
    <property type="term" value="F:zinc ion binding"/>
    <property type="evidence" value="ECO:0007669"/>
    <property type="project" value="UniProtKB-KW"/>
</dbReference>
<dbReference type="Gene3D" id="3.30.160.60">
    <property type="entry name" value="Classic Zinc Finger"/>
    <property type="match status" value="1"/>
</dbReference>
<feature type="domain" description="B30.2/SPRY" evidence="8">
    <location>
        <begin position="523"/>
        <end position="717"/>
    </location>
</feature>
<dbReference type="InterPro" id="IPR050143">
    <property type="entry name" value="TRIM/RBCC"/>
</dbReference>
<comment type="caution">
    <text evidence="9">The sequence shown here is derived from an EMBL/GenBank/DDBJ whole genome shotgun (WGS) entry which is preliminary data.</text>
</comment>
<dbReference type="InterPro" id="IPR003877">
    <property type="entry name" value="SPRY_dom"/>
</dbReference>
<keyword evidence="10" id="KW-1185">Reference proteome</keyword>
<dbReference type="InterPro" id="IPR001841">
    <property type="entry name" value="Znf_RING"/>
</dbReference>
<name>A0AAE0R4K4_9TELE</name>
<dbReference type="CDD" id="cd12893">
    <property type="entry name" value="SPRY_PRY_TRIM35"/>
    <property type="match status" value="1"/>
</dbReference>
<dbReference type="SUPFAM" id="SSF49899">
    <property type="entry name" value="Concanavalin A-like lectins/glucanases"/>
    <property type="match status" value="2"/>
</dbReference>
<dbReference type="PROSITE" id="PS50188">
    <property type="entry name" value="B302_SPRY"/>
    <property type="match status" value="2"/>
</dbReference>
<evidence type="ECO:0000256" key="2">
    <source>
        <dbReference type="ARBA" id="ARBA00022771"/>
    </source>
</evidence>
<accession>A0AAE0R4K4</accession>
<dbReference type="Proteomes" id="UP001274896">
    <property type="component" value="Unassembled WGS sequence"/>
</dbReference>
<evidence type="ECO:0000256" key="3">
    <source>
        <dbReference type="ARBA" id="ARBA00022833"/>
    </source>
</evidence>
<protein>
    <recommendedName>
        <fullName evidence="11">Tripartite motif-containing protein 35-like</fullName>
    </recommendedName>
</protein>
<keyword evidence="3" id="KW-0862">Zinc</keyword>
<keyword evidence="1" id="KW-0479">Metal-binding</keyword>
<dbReference type="PROSITE" id="PS00518">
    <property type="entry name" value="ZF_RING_1"/>
    <property type="match status" value="1"/>
</dbReference>
<dbReference type="SMART" id="SM00184">
    <property type="entry name" value="RING"/>
    <property type="match status" value="1"/>
</dbReference>
<evidence type="ECO:0000259" key="6">
    <source>
        <dbReference type="PROSITE" id="PS50089"/>
    </source>
</evidence>
<dbReference type="PANTHER" id="PTHR24103">
    <property type="entry name" value="E3 UBIQUITIN-PROTEIN LIGASE TRIM"/>
    <property type="match status" value="1"/>
</dbReference>
<evidence type="ECO:0000259" key="7">
    <source>
        <dbReference type="PROSITE" id="PS50119"/>
    </source>
</evidence>
<evidence type="ECO:0000313" key="10">
    <source>
        <dbReference type="Proteomes" id="UP001274896"/>
    </source>
</evidence>
<dbReference type="SUPFAM" id="SSF57850">
    <property type="entry name" value="RING/U-box"/>
    <property type="match status" value="1"/>
</dbReference>
<reference evidence="9" key="1">
    <citation type="submission" date="2023-06" db="EMBL/GenBank/DDBJ databases">
        <title>Male Hemibagrus guttatus genome.</title>
        <authorList>
            <person name="Bian C."/>
        </authorList>
    </citation>
    <scope>NUCLEOTIDE SEQUENCE</scope>
    <source>
        <strain evidence="9">Male_cb2023</strain>
        <tissue evidence="9">Muscle</tissue>
    </source>
</reference>
<keyword evidence="2 4" id="KW-0863">Zinc-finger</keyword>
<evidence type="ECO:0008006" key="11">
    <source>
        <dbReference type="Google" id="ProtNLM"/>
    </source>
</evidence>
<dbReference type="Pfam" id="PF00643">
    <property type="entry name" value="zf-B_box"/>
    <property type="match status" value="1"/>
</dbReference>
<feature type="domain" description="B box-type" evidence="7">
    <location>
        <begin position="88"/>
        <end position="125"/>
    </location>
</feature>
<organism evidence="9 10">
    <name type="scientific">Hemibagrus guttatus</name>
    <dbReference type="NCBI Taxonomy" id="175788"/>
    <lineage>
        <taxon>Eukaryota</taxon>
        <taxon>Metazoa</taxon>
        <taxon>Chordata</taxon>
        <taxon>Craniata</taxon>
        <taxon>Vertebrata</taxon>
        <taxon>Euteleostomi</taxon>
        <taxon>Actinopterygii</taxon>
        <taxon>Neopterygii</taxon>
        <taxon>Teleostei</taxon>
        <taxon>Ostariophysi</taxon>
        <taxon>Siluriformes</taxon>
        <taxon>Bagridae</taxon>
        <taxon>Hemibagrus</taxon>
    </lineage>
</organism>
<evidence type="ECO:0000256" key="4">
    <source>
        <dbReference type="PROSITE-ProRule" id="PRU00024"/>
    </source>
</evidence>
<dbReference type="InterPro" id="IPR027370">
    <property type="entry name" value="Znf-RING_euk"/>
</dbReference>
<dbReference type="SMART" id="SM00589">
    <property type="entry name" value="PRY"/>
    <property type="match status" value="2"/>
</dbReference>
<evidence type="ECO:0000256" key="5">
    <source>
        <dbReference type="SAM" id="Coils"/>
    </source>
</evidence>
<dbReference type="InterPro" id="IPR017907">
    <property type="entry name" value="Znf_RING_CS"/>
</dbReference>
<dbReference type="SMART" id="SM00336">
    <property type="entry name" value="BBOX"/>
    <property type="match status" value="1"/>
</dbReference>
<evidence type="ECO:0000313" key="9">
    <source>
        <dbReference type="EMBL" id="KAK3543474.1"/>
    </source>
</evidence>
<dbReference type="InterPro" id="IPR001870">
    <property type="entry name" value="B30.2/SPRY"/>
</dbReference>
<dbReference type="EMBL" id="JAUCMX010000006">
    <property type="protein sequence ID" value="KAK3543474.1"/>
    <property type="molecule type" value="Genomic_DNA"/>
</dbReference>
<dbReference type="Gene3D" id="3.30.40.10">
    <property type="entry name" value="Zinc/RING finger domain, C3HC4 (zinc finger)"/>
    <property type="match status" value="1"/>
</dbReference>
<dbReference type="Pfam" id="PF00622">
    <property type="entry name" value="SPRY"/>
    <property type="match status" value="1"/>
</dbReference>
<feature type="coiled-coil region" evidence="5">
    <location>
        <begin position="445"/>
        <end position="483"/>
    </location>
</feature>
<dbReference type="InterPro" id="IPR006574">
    <property type="entry name" value="PRY"/>
</dbReference>
<dbReference type="SMART" id="SM00449">
    <property type="entry name" value="SPRY"/>
    <property type="match status" value="1"/>
</dbReference>
<dbReference type="InterPro" id="IPR013083">
    <property type="entry name" value="Znf_RING/FYVE/PHD"/>
</dbReference>
<gene>
    <name evidence="9" type="ORF">QTP70_022072</name>
</gene>
<dbReference type="Gene3D" id="2.60.120.920">
    <property type="match status" value="2"/>
</dbReference>
<dbReference type="InterPro" id="IPR043136">
    <property type="entry name" value="B30.2/SPRY_sf"/>
</dbReference>